<dbReference type="InterPro" id="IPR004360">
    <property type="entry name" value="Glyas_Fos-R_dOase_dom"/>
</dbReference>
<dbReference type="Gene3D" id="3.10.180.10">
    <property type="entry name" value="2,3-Dihydroxybiphenyl 1,2-Dioxygenase, domain 1"/>
    <property type="match status" value="1"/>
</dbReference>
<comment type="caution">
    <text evidence="2">The sequence shown here is derived from an EMBL/GenBank/DDBJ whole genome shotgun (WGS) entry which is preliminary data.</text>
</comment>
<organism evidence="2 3">
    <name type="scientific">Actinomadura gamaensis</name>
    <dbReference type="NCBI Taxonomy" id="1763541"/>
    <lineage>
        <taxon>Bacteria</taxon>
        <taxon>Bacillati</taxon>
        <taxon>Actinomycetota</taxon>
        <taxon>Actinomycetes</taxon>
        <taxon>Streptosporangiales</taxon>
        <taxon>Thermomonosporaceae</taxon>
        <taxon>Actinomadura</taxon>
    </lineage>
</organism>
<feature type="domain" description="VOC" evidence="1">
    <location>
        <begin position="4"/>
        <end position="131"/>
    </location>
</feature>
<evidence type="ECO:0000313" key="2">
    <source>
        <dbReference type="EMBL" id="MFC4909141.1"/>
    </source>
</evidence>
<proteinExistence type="predicted"/>
<evidence type="ECO:0000259" key="1">
    <source>
        <dbReference type="PROSITE" id="PS51819"/>
    </source>
</evidence>
<dbReference type="PROSITE" id="PS51819">
    <property type="entry name" value="VOC"/>
    <property type="match status" value="1"/>
</dbReference>
<dbReference type="EMBL" id="JBHSIT010000004">
    <property type="protein sequence ID" value="MFC4909141.1"/>
    <property type="molecule type" value="Genomic_DNA"/>
</dbReference>
<dbReference type="InterPro" id="IPR037523">
    <property type="entry name" value="VOC_core"/>
</dbReference>
<dbReference type="PANTHER" id="PTHR36437:SF2">
    <property type="entry name" value="GLYOXALASE_BLEOMYCIN RESISTANCE PROTEIN_DIOXYGENASE"/>
    <property type="match status" value="1"/>
</dbReference>
<gene>
    <name evidence="2" type="ORF">ACFPCY_17600</name>
</gene>
<dbReference type="SUPFAM" id="SSF54593">
    <property type="entry name" value="Glyoxalase/Bleomycin resistance protein/Dihydroxybiphenyl dioxygenase"/>
    <property type="match status" value="1"/>
</dbReference>
<reference evidence="3" key="1">
    <citation type="journal article" date="2019" name="Int. J. Syst. Evol. Microbiol.">
        <title>The Global Catalogue of Microorganisms (GCM) 10K type strain sequencing project: providing services to taxonomists for standard genome sequencing and annotation.</title>
        <authorList>
            <consortium name="The Broad Institute Genomics Platform"/>
            <consortium name="The Broad Institute Genome Sequencing Center for Infectious Disease"/>
            <person name="Wu L."/>
            <person name="Ma J."/>
        </authorList>
    </citation>
    <scope>NUCLEOTIDE SEQUENCE [LARGE SCALE GENOMIC DNA]</scope>
    <source>
        <strain evidence="3">KLKA75</strain>
    </source>
</reference>
<dbReference type="PANTHER" id="PTHR36437">
    <property type="entry name" value="GLYOXALASE/BLEOMYCIN RESISTANCE PROTEIN/DIOXYGENASE"/>
    <property type="match status" value="1"/>
</dbReference>
<protein>
    <submittedName>
        <fullName evidence="2">VOC family protein</fullName>
    </submittedName>
</protein>
<dbReference type="Proteomes" id="UP001595872">
    <property type="component" value="Unassembled WGS sequence"/>
</dbReference>
<sequence length="135" mass="15004">MDWKLELIIMPVADIDRAKAFYTERCGFVMDVDFSADDFRIVQLTPPGSACSITLMRNEEKAGTLDGLHIVVPDIDEARETLVKGGVDVSEPYHFGEGGARVDGHDPKRGDYGTYLEFRDPDGNGWLIQEVPSRA</sequence>
<keyword evidence="3" id="KW-1185">Reference proteome</keyword>
<accession>A0ABV9U0D1</accession>
<dbReference type="InterPro" id="IPR029068">
    <property type="entry name" value="Glyas_Bleomycin-R_OHBP_Dase"/>
</dbReference>
<dbReference type="Pfam" id="PF00903">
    <property type="entry name" value="Glyoxalase"/>
    <property type="match status" value="1"/>
</dbReference>
<evidence type="ECO:0000313" key="3">
    <source>
        <dbReference type="Proteomes" id="UP001595872"/>
    </source>
</evidence>
<name>A0ABV9U0D1_9ACTN</name>
<dbReference type="RefSeq" id="WP_378256383.1">
    <property type="nucleotide sequence ID" value="NZ_JBHSIT010000004.1"/>
</dbReference>